<organism evidence="2 3">
    <name type="scientific">Oceanospirillum linum</name>
    <dbReference type="NCBI Taxonomy" id="966"/>
    <lineage>
        <taxon>Bacteria</taxon>
        <taxon>Pseudomonadati</taxon>
        <taxon>Pseudomonadota</taxon>
        <taxon>Gammaproteobacteria</taxon>
        <taxon>Oceanospirillales</taxon>
        <taxon>Oceanospirillaceae</taxon>
        <taxon>Oceanospirillum</taxon>
    </lineage>
</organism>
<keyword evidence="3" id="KW-1185">Reference proteome</keyword>
<evidence type="ECO:0000259" key="1">
    <source>
        <dbReference type="Pfam" id="PF00155"/>
    </source>
</evidence>
<dbReference type="InterPro" id="IPR015424">
    <property type="entry name" value="PyrdxlP-dep_Trfase"/>
</dbReference>
<feature type="domain" description="Aminotransferase class I/classII large" evidence="1">
    <location>
        <begin position="32"/>
        <end position="362"/>
    </location>
</feature>
<evidence type="ECO:0000313" key="2">
    <source>
        <dbReference type="EMBL" id="OOV87708.1"/>
    </source>
</evidence>
<dbReference type="SUPFAM" id="SSF53383">
    <property type="entry name" value="PLP-dependent transferases"/>
    <property type="match status" value="1"/>
</dbReference>
<dbReference type="Pfam" id="PF00155">
    <property type="entry name" value="Aminotran_1_2"/>
    <property type="match status" value="1"/>
</dbReference>
<dbReference type="RefSeq" id="WP_078319052.1">
    <property type="nucleotide sequence ID" value="NZ_FXTS01000002.1"/>
</dbReference>
<dbReference type="Gene3D" id="3.40.640.10">
    <property type="entry name" value="Type I PLP-dependent aspartate aminotransferase-like (Major domain)"/>
    <property type="match status" value="1"/>
</dbReference>
<dbReference type="Proteomes" id="UP000190064">
    <property type="component" value="Unassembled WGS sequence"/>
</dbReference>
<protein>
    <recommendedName>
        <fullName evidence="1">Aminotransferase class I/classII large domain-containing protein</fullName>
    </recommendedName>
</protein>
<dbReference type="GO" id="GO:0030170">
    <property type="term" value="F:pyridoxal phosphate binding"/>
    <property type="evidence" value="ECO:0007669"/>
    <property type="project" value="InterPro"/>
</dbReference>
<name>A0A1T1HCY1_OCELI</name>
<gene>
    <name evidence="2" type="ORF">BTA35_0206750</name>
</gene>
<dbReference type="AlphaFoldDB" id="A0A1T1HCY1"/>
<sequence length="367" mass="40106">MTVQVTQPTHLLDLAVGHPAPDLLPTDLIRPLAVEQEYLAYGQQAGADAFRQKLSAWLTEDYSQPVSAEELLVTNGSSNALDMICSHLSQPGATILVEDPSYFIALKLFKARGFEVIALPMDEEGIQPAALEQAIETYHPAFIYTIPTFHNPTGITQTHQRRQALVKLAKDHHCPLIADEVYQSLYFGDKPPAPLACYDRSAPVISIGSFSKILAPGLRLGWIQGNGELFRRLKNSALLQSGGGLAPVTSALVGGLLANGEFQKNLSYLRQTYAARSEVLCAELVSVFGGQLQFHQPDGGYFLWASFTDGRDLASSRQQAQQAGVNYLPGNFCSANDRFHSSMRLCFAWYGEKELAAACKRLGNVFA</sequence>
<reference evidence="2" key="1">
    <citation type="submission" date="2017-02" db="EMBL/GenBank/DDBJ databases">
        <title>Draft Genome Sequence of the Salt Water Bacterium Oceanospirillum linum ATCC 11336.</title>
        <authorList>
            <person name="Trachtenberg A.M."/>
            <person name="Carney J.G."/>
            <person name="Linnane J.D."/>
            <person name="Rheaume B.A."/>
            <person name="Pitts N.L."/>
            <person name="Mykles D.L."/>
            <person name="Maclea K.S."/>
        </authorList>
    </citation>
    <scope>NUCLEOTIDE SEQUENCE [LARGE SCALE GENOMIC DNA]</scope>
    <source>
        <strain evidence="2">ATCC 11336</strain>
    </source>
</reference>
<evidence type="ECO:0000313" key="3">
    <source>
        <dbReference type="Proteomes" id="UP000190064"/>
    </source>
</evidence>
<dbReference type="InterPro" id="IPR015421">
    <property type="entry name" value="PyrdxlP-dep_Trfase_major"/>
</dbReference>
<comment type="caution">
    <text evidence="2">The sequence shown here is derived from an EMBL/GenBank/DDBJ whole genome shotgun (WGS) entry which is preliminary data.</text>
</comment>
<dbReference type="STRING" id="966.BTA35_0206750"/>
<dbReference type="InterPro" id="IPR015422">
    <property type="entry name" value="PyrdxlP-dep_Trfase_small"/>
</dbReference>
<dbReference type="EMBL" id="MTSD02000002">
    <property type="protein sequence ID" value="OOV87708.1"/>
    <property type="molecule type" value="Genomic_DNA"/>
</dbReference>
<dbReference type="Gene3D" id="3.90.1150.10">
    <property type="entry name" value="Aspartate Aminotransferase, domain 1"/>
    <property type="match status" value="1"/>
</dbReference>
<dbReference type="PANTHER" id="PTHR42858">
    <property type="entry name" value="AMINOTRANSFERASE"/>
    <property type="match status" value="1"/>
</dbReference>
<dbReference type="CDD" id="cd00609">
    <property type="entry name" value="AAT_like"/>
    <property type="match status" value="1"/>
</dbReference>
<dbReference type="GO" id="GO:0047536">
    <property type="term" value="F:2-aminoadipate transaminase activity"/>
    <property type="evidence" value="ECO:0007669"/>
    <property type="project" value="TreeGrafter"/>
</dbReference>
<proteinExistence type="predicted"/>
<dbReference type="PANTHER" id="PTHR42858:SF1">
    <property type="entry name" value="LD15494P"/>
    <property type="match status" value="1"/>
</dbReference>
<accession>A0A1T1HCY1</accession>
<dbReference type="InterPro" id="IPR004839">
    <property type="entry name" value="Aminotransferase_I/II_large"/>
</dbReference>